<dbReference type="SMART" id="SM00244">
    <property type="entry name" value="PHB"/>
    <property type="match status" value="1"/>
</dbReference>
<dbReference type="InterPro" id="IPR050710">
    <property type="entry name" value="Band7/mec-2_domain"/>
</dbReference>
<sequence>MVGVLGVLVGVLVAVVLGSSVRRVPEGTVAVVERFGRYARTLRPGTALLLPMAERVRNRIDVQEQTVPLRVVGTDAQGRPVVLQLRLRYKVVDPRAATYGVSAPGPALVQLLDVAARDAVAAEPADQLRRHLQPVADRLLALLKESGRGWGVRVDEVFVDEVSG</sequence>
<feature type="domain" description="Band 7" evidence="1">
    <location>
        <begin position="19"/>
        <end position="162"/>
    </location>
</feature>
<dbReference type="InterPro" id="IPR001107">
    <property type="entry name" value="Band_7"/>
</dbReference>
<dbReference type="Gene3D" id="3.30.479.30">
    <property type="entry name" value="Band 7 domain"/>
    <property type="match status" value="1"/>
</dbReference>
<dbReference type="RefSeq" id="WP_380580977.1">
    <property type="nucleotide sequence ID" value="NZ_JBHSQJ010000022.1"/>
</dbReference>
<dbReference type="InterPro" id="IPR036013">
    <property type="entry name" value="Band_7/SPFH_dom_sf"/>
</dbReference>
<accession>A0ABW1FZH2</accession>
<name>A0ABW1FZH2_9ACTN</name>
<evidence type="ECO:0000313" key="2">
    <source>
        <dbReference type="EMBL" id="MFC5907001.1"/>
    </source>
</evidence>
<evidence type="ECO:0000259" key="1">
    <source>
        <dbReference type="SMART" id="SM00244"/>
    </source>
</evidence>
<proteinExistence type="predicted"/>
<reference evidence="3" key="1">
    <citation type="journal article" date="2019" name="Int. J. Syst. Evol. Microbiol.">
        <title>The Global Catalogue of Microorganisms (GCM) 10K type strain sequencing project: providing services to taxonomists for standard genome sequencing and annotation.</title>
        <authorList>
            <consortium name="The Broad Institute Genomics Platform"/>
            <consortium name="The Broad Institute Genome Sequencing Center for Infectious Disease"/>
            <person name="Wu L."/>
            <person name="Ma J."/>
        </authorList>
    </citation>
    <scope>NUCLEOTIDE SEQUENCE [LARGE SCALE GENOMIC DNA]</scope>
    <source>
        <strain evidence="3">JCM 4816</strain>
    </source>
</reference>
<evidence type="ECO:0000313" key="3">
    <source>
        <dbReference type="Proteomes" id="UP001596174"/>
    </source>
</evidence>
<keyword evidence="3" id="KW-1185">Reference proteome</keyword>
<dbReference type="PANTHER" id="PTHR43327">
    <property type="entry name" value="STOMATIN-LIKE PROTEIN 2, MITOCHONDRIAL"/>
    <property type="match status" value="1"/>
</dbReference>
<organism evidence="2 3">
    <name type="scientific">Streptacidiphilus monticola</name>
    <dbReference type="NCBI Taxonomy" id="2161674"/>
    <lineage>
        <taxon>Bacteria</taxon>
        <taxon>Bacillati</taxon>
        <taxon>Actinomycetota</taxon>
        <taxon>Actinomycetes</taxon>
        <taxon>Kitasatosporales</taxon>
        <taxon>Streptomycetaceae</taxon>
        <taxon>Streptacidiphilus</taxon>
    </lineage>
</organism>
<gene>
    <name evidence="2" type="ORF">ACFP3V_07200</name>
</gene>
<dbReference type="Pfam" id="PF01145">
    <property type="entry name" value="Band_7"/>
    <property type="match status" value="1"/>
</dbReference>
<dbReference type="Proteomes" id="UP001596174">
    <property type="component" value="Unassembled WGS sequence"/>
</dbReference>
<comment type="caution">
    <text evidence="2">The sequence shown here is derived from an EMBL/GenBank/DDBJ whole genome shotgun (WGS) entry which is preliminary data.</text>
</comment>
<protein>
    <submittedName>
        <fullName evidence="2">SPFH domain-containing protein</fullName>
    </submittedName>
</protein>
<dbReference type="EMBL" id="JBHSQJ010000022">
    <property type="protein sequence ID" value="MFC5907001.1"/>
    <property type="molecule type" value="Genomic_DNA"/>
</dbReference>
<dbReference type="SUPFAM" id="SSF117892">
    <property type="entry name" value="Band 7/SPFH domain"/>
    <property type="match status" value="1"/>
</dbReference>
<dbReference type="PANTHER" id="PTHR43327:SF10">
    <property type="entry name" value="STOMATIN-LIKE PROTEIN 2, MITOCHONDRIAL"/>
    <property type="match status" value="1"/>
</dbReference>